<keyword evidence="1" id="KW-1133">Transmembrane helix</keyword>
<gene>
    <name evidence="2" type="ORF">LL253_16350</name>
</gene>
<dbReference type="EMBL" id="JAJGNP010000017">
    <property type="protein sequence ID" value="MCC4234249.1"/>
    <property type="molecule type" value="Genomic_DNA"/>
</dbReference>
<organism evidence="2 3">
    <name type="scientific">Sphingobium soli</name>
    <dbReference type="NCBI Taxonomy" id="1591116"/>
    <lineage>
        <taxon>Bacteria</taxon>
        <taxon>Pseudomonadati</taxon>
        <taxon>Pseudomonadota</taxon>
        <taxon>Alphaproteobacteria</taxon>
        <taxon>Sphingomonadales</taxon>
        <taxon>Sphingomonadaceae</taxon>
        <taxon>Sphingobium</taxon>
    </lineage>
</organism>
<reference evidence="2 3" key="1">
    <citation type="submission" date="2021-10" db="EMBL/GenBank/DDBJ databases">
        <title>The diversity and Nitrogen Metabolism of Culturable Nitrate-Utilizing Bacteria Within the Oxygen Minimum Zone of the Changjiang (Yangtze River)Estuary.</title>
        <authorList>
            <person name="Zhang D."/>
            <person name="Zheng J."/>
            <person name="Liu S."/>
            <person name="He W."/>
        </authorList>
    </citation>
    <scope>NUCLEOTIDE SEQUENCE [LARGE SCALE GENOMIC DNA]</scope>
    <source>
        <strain evidence="2 3">FXH275-2</strain>
    </source>
</reference>
<keyword evidence="1" id="KW-0812">Transmembrane</keyword>
<feature type="transmembrane region" description="Helical" evidence="1">
    <location>
        <begin position="77"/>
        <end position="100"/>
    </location>
</feature>
<sequence>MIDDIAAEAAGFVVRQVGGLAIDLTVEQIFSRHSARFFHGIGRRAVAVSTLGAKRIPSSLRIVPKGSRAKPRRSDWLALWIGVLVWIALFLSLGVGVSHFL</sequence>
<evidence type="ECO:0000313" key="3">
    <source>
        <dbReference type="Proteomes" id="UP001198830"/>
    </source>
</evidence>
<keyword evidence="3" id="KW-1185">Reference proteome</keyword>
<dbReference type="RefSeq" id="WP_228227854.1">
    <property type="nucleotide sequence ID" value="NZ_JAJGNP010000017.1"/>
</dbReference>
<proteinExistence type="predicted"/>
<evidence type="ECO:0000256" key="1">
    <source>
        <dbReference type="SAM" id="Phobius"/>
    </source>
</evidence>
<evidence type="ECO:0000313" key="2">
    <source>
        <dbReference type="EMBL" id="MCC4234249.1"/>
    </source>
</evidence>
<accession>A0ABS8H6R7</accession>
<name>A0ABS8H6R7_9SPHN</name>
<protein>
    <submittedName>
        <fullName evidence="2">Uncharacterized protein</fullName>
    </submittedName>
</protein>
<comment type="caution">
    <text evidence="2">The sequence shown here is derived from an EMBL/GenBank/DDBJ whole genome shotgun (WGS) entry which is preliminary data.</text>
</comment>
<dbReference type="Proteomes" id="UP001198830">
    <property type="component" value="Unassembled WGS sequence"/>
</dbReference>
<keyword evidence="1" id="KW-0472">Membrane</keyword>